<protein>
    <submittedName>
        <fullName evidence="2">Uncharacterized protein</fullName>
    </submittedName>
</protein>
<dbReference type="Proteomes" id="UP000006038">
    <property type="component" value="Chromosome 5"/>
</dbReference>
<organism evidence="2">
    <name type="scientific">Oryza brachyantha</name>
    <name type="common">malo sina</name>
    <dbReference type="NCBI Taxonomy" id="4533"/>
    <lineage>
        <taxon>Eukaryota</taxon>
        <taxon>Viridiplantae</taxon>
        <taxon>Streptophyta</taxon>
        <taxon>Embryophyta</taxon>
        <taxon>Tracheophyta</taxon>
        <taxon>Spermatophyta</taxon>
        <taxon>Magnoliopsida</taxon>
        <taxon>Liliopsida</taxon>
        <taxon>Poales</taxon>
        <taxon>Poaceae</taxon>
        <taxon>BOP clade</taxon>
        <taxon>Oryzoideae</taxon>
        <taxon>Oryzeae</taxon>
        <taxon>Oryzinae</taxon>
        <taxon>Oryza</taxon>
    </lineage>
</organism>
<dbReference type="EnsemblPlants" id="OB05G23150.1">
    <property type="protein sequence ID" value="OB05G23150.1"/>
    <property type="gene ID" value="OB05G23150"/>
</dbReference>
<accession>J3M6U1</accession>
<keyword evidence="1" id="KW-1133">Transmembrane helix</keyword>
<evidence type="ECO:0000313" key="2">
    <source>
        <dbReference type="EnsemblPlants" id="OB05G23150.1"/>
    </source>
</evidence>
<name>J3M6U1_ORYBR</name>
<dbReference type="HOGENOM" id="CLU_2871232_0_0_1"/>
<feature type="transmembrane region" description="Helical" evidence="1">
    <location>
        <begin position="31"/>
        <end position="48"/>
    </location>
</feature>
<reference evidence="2" key="2">
    <citation type="submission" date="2013-04" db="UniProtKB">
        <authorList>
            <consortium name="EnsemblPlants"/>
        </authorList>
    </citation>
    <scope>IDENTIFICATION</scope>
</reference>
<sequence length="64" mass="7768">MVLATDRGWTSGLWQWFRAKNRDSVTNASHGMVYCMKLSFSYWFLLTSDYKKHKRMKKYFNHLV</sequence>
<keyword evidence="1" id="KW-0812">Transmembrane</keyword>
<dbReference type="AlphaFoldDB" id="J3M6U1"/>
<evidence type="ECO:0000313" key="3">
    <source>
        <dbReference type="Proteomes" id="UP000006038"/>
    </source>
</evidence>
<proteinExistence type="predicted"/>
<reference evidence="2" key="1">
    <citation type="journal article" date="2013" name="Nat. Commun.">
        <title>Whole-genome sequencing of Oryza brachyantha reveals mechanisms underlying Oryza genome evolution.</title>
        <authorList>
            <person name="Chen J."/>
            <person name="Huang Q."/>
            <person name="Gao D."/>
            <person name="Wang J."/>
            <person name="Lang Y."/>
            <person name="Liu T."/>
            <person name="Li B."/>
            <person name="Bai Z."/>
            <person name="Luis Goicoechea J."/>
            <person name="Liang C."/>
            <person name="Chen C."/>
            <person name="Zhang W."/>
            <person name="Sun S."/>
            <person name="Liao Y."/>
            <person name="Zhang X."/>
            <person name="Yang L."/>
            <person name="Song C."/>
            <person name="Wang M."/>
            <person name="Shi J."/>
            <person name="Liu G."/>
            <person name="Liu J."/>
            <person name="Zhou H."/>
            <person name="Zhou W."/>
            <person name="Yu Q."/>
            <person name="An N."/>
            <person name="Chen Y."/>
            <person name="Cai Q."/>
            <person name="Wang B."/>
            <person name="Liu B."/>
            <person name="Min J."/>
            <person name="Huang Y."/>
            <person name="Wu H."/>
            <person name="Li Z."/>
            <person name="Zhang Y."/>
            <person name="Yin Y."/>
            <person name="Song W."/>
            <person name="Jiang J."/>
            <person name="Jackson S.A."/>
            <person name="Wing R.A."/>
            <person name="Wang J."/>
            <person name="Chen M."/>
        </authorList>
    </citation>
    <scope>NUCLEOTIDE SEQUENCE [LARGE SCALE GENOMIC DNA]</scope>
    <source>
        <strain evidence="2">cv. IRGC 101232</strain>
    </source>
</reference>
<evidence type="ECO:0000256" key="1">
    <source>
        <dbReference type="SAM" id="Phobius"/>
    </source>
</evidence>
<keyword evidence="3" id="KW-1185">Reference proteome</keyword>
<dbReference type="Gramene" id="OB05G23150.1">
    <property type="protein sequence ID" value="OB05G23150.1"/>
    <property type="gene ID" value="OB05G23150"/>
</dbReference>
<keyword evidence="1" id="KW-0472">Membrane</keyword>